<evidence type="ECO:0000256" key="6">
    <source>
        <dbReference type="ARBA" id="ARBA00022692"/>
    </source>
</evidence>
<reference evidence="12 14" key="1">
    <citation type="submission" date="2022-07" db="EMBL/GenBank/DDBJ databases">
        <title>Genome-wide signatures of adaptation to extreme environments.</title>
        <authorList>
            <person name="Cho C.H."/>
            <person name="Yoon H.S."/>
        </authorList>
    </citation>
    <scope>NUCLEOTIDE SEQUENCE [LARGE SCALE GENOMIC DNA]</scope>
    <source>
        <strain evidence="12 14">108.79 E11</strain>
    </source>
</reference>
<feature type="region of interest" description="Disordered" evidence="10">
    <location>
        <begin position="47"/>
        <end position="98"/>
    </location>
</feature>
<organism evidence="12 14">
    <name type="scientific">Galdieria yellowstonensis</name>
    <dbReference type="NCBI Taxonomy" id="3028027"/>
    <lineage>
        <taxon>Eukaryota</taxon>
        <taxon>Rhodophyta</taxon>
        <taxon>Bangiophyceae</taxon>
        <taxon>Galdieriales</taxon>
        <taxon>Galdieriaceae</taxon>
        <taxon>Galdieria</taxon>
    </lineage>
</organism>
<keyword evidence="9 11" id="KW-0472">Membrane</keyword>
<comment type="caution">
    <text evidence="12">The sequence shown here is derived from an EMBL/GenBank/DDBJ whole genome shotgun (WGS) entry which is preliminary data.</text>
</comment>
<proteinExistence type="inferred from homology"/>
<keyword evidence="8 11" id="KW-1133">Transmembrane helix</keyword>
<dbReference type="PANTHER" id="PTHR31620:SF15">
    <property type="entry name" value="PROTEIN RETICULATA-RELATED 2, CHLOROPLASTIC-RELATED"/>
    <property type="match status" value="1"/>
</dbReference>
<keyword evidence="7" id="KW-0809">Transit peptide</keyword>
<feature type="transmembrane region" description="Helical" evidence="11">
    <location>
        <begin position="270"/>
        <end position="290"/>
    </location>
</feature>
<name>A0AAV9I4L2_9RHOD</name>
<comment type="similarity">
    <text evidence="3">Belongs to the RETICULATA family.</text>
</comment>
<evidence type="ECO:0000256" key="5">
    <source>
        <dbReference type="ARBA" id="ARBA00022640"/>
    </source>
</evidence>
<dbReference type="GO" id="GO:0016020">
    <property type="term" value="C:membrane"/>
    <property type="evidence" value="ECO:0007669"/>
    <property type="project" value="UniProtKB-SubCell"/>
</dbReference>
<protein>
    <submittedName>
        <fullName evidence="12">Uncharacterized protein</fullName>
    </submittedName>
</protein>
<gene>
    <name evidence="12" type="ORF">GAYE_HPESCF16G0172</name>
    <name evidence="13" type="ORF">GAYE_SCF01G2031</name>
</gene>
<evidence type="ECO:0000313" key="12">
    <source>
        <dbReference type="EMBL" id="KAK4522292.1"/>
    </source>
</evidence>
<evidence type="ECO:0000256" key="8">
    <source>
        <dbReference type="ARBA" id="ARBA00022989"/>
    </source>
</evidence>
<dbReference type="EMBL" id="JANCYU010000021">
    <property type="protein sequence ID" value="KAK4524132.1"/>
    <property type="molecule type" value="Genomic_DNA"/>
</dbReference>
<dbReference type="AlphaFoldDB" id="A0AAV9I4L2"/>
<comment type="subcellular location">
    <subcellularLocation>
        <location evidence="1">Membrane</location>
        <topology evidence="1">Multi-pass membrane protein</topology>
    </subcellularLocation>
    <subcellularLocation>
        <location evidence="2">Plastid</location>
        <location evidence="2">Chloroplast</location>
    </subcellularLocation>
</comment>
<dbReference type="InterPro" id="IPR021825">
    <property type="entry name" value="RETICULATA-related"/>
</dbReference>
<keyword evidence="6 11" id="KW-0812">Transmembrane</keyword>
<feature type="compositionally biased region" description="Basic and acidic residues" evidence="10">
    <location>
        <begin position="52"/>
        <end position="62"/>
    </location>
</feature>
<evidence type="ECO:0000256" key="9">
    <source>
        <dbReference type="ARBA" id="ARBA00023136"/>
    </source>
</evidence>
<dbReference type="PANTHER" id="PTHR31620">
    <property type="entry name" value="PROTEIN RETICULATA-RELATED 2, CHLOROPLASTIC-RELATED"/>
    <property type="match status" value="1"/>
</dbReference>
<keyword evidence="4" id="KW-0150">Chloroplast</keyword>
<evidence type="ECO:0000256" key="7">
    <source>
        <dbReference type="ARBA" id="ARBA00022946"/>
    </source>
</evidence>
<dbReference type="GO" id="GO:0009507">
    <property type="term" value="C:chloroplast"/>
    <property type="evidence" value="ECO:0007669"/>
    <property type="project" value="UniProtKB-SubCell"/>
</dbReference>
<evidence type="ECO:0000256" key="10">
    <source>
        <dbReference type="SAM" id="MobiDB-lite"/>
    </source>
</evidence>
<evidence type="ECO:0000256" key="4">
    <source>
        <dbReference type="ARBA" id="ARBA00022528"/>
    </source>
</evidence>
<dbReference type="Pfam" id="PF11891">
    <property type="entry name" value="RETICULATA-like"/>
    <property type="match status" value="1"/>
</dbReference>
<keyword evidence="14" id="KW-1185">Reference proteome</keyword>
<evidence type="ECO:0000256" key="11">
    <source>
        <dbReference type="SAM" id="Phobius"/>
    </source>
</evidence>
<evidence type="ECO:0000256" key="1">
    <source>
        <dbReference type="ARBA" id="ARBA00004141"/>
    </source>
</evidence>
<dbReference type="Proteomes" id="UP001300502">
    <property type="component" value="Unassembled WGS sequence"/>
</dbReference>
<keyword evidence="5" id="KW-0934">Plastid</keyword>
<dbReference type="EMBL" id="JANCYU010000003">
    <property type="protein sequence ID" value="KAK4522292.1"/>
    <property type="molecule type" value="Genomic_DNA"/>
</dbReference>
<evidence type="ECO:0000313" key="13">
    <source>
        <dbReference type="EMBL" id="KAK4524132.1"/>
    </source>
</evidence>
<evidence type="ECO:0000256" key="3">
    <source>
        <dbReference type="ARBA" id="ARBA00010793"/>
    </source>
</evidence>
<sequence>MPPSPYAFVPSWACTISQQNGILYHKRNTRASYSRWVDRICCEIRNSPSDPKNNKSDKRKDSAGASSNPSSSKRASTGATGGVGGGSDAKDSSSSSFGDGDNPKLDFSAACALAKELNLHVQDLPQHLWSLDTKQVQAYLAATSGGIVRFLSKTWPAWQQKVLADPNFPFKLLMEETLGLGLGFSGMIAARGKQILKELDFAFCDLAVGAAMNFILVWLLTPSVSIQQLKSSSPLQHYISNLPAHCFAASTTNVGFSLSQRIAAFLYKGVLFASCGFLGSMVGTTVAYFLLYVRRKILKDTSSSRQLPNLFVNSLAWAGFMFLSSNPRYQLLSGIERLMFHTLPVSVARVSTGVLRTANNIAGGASWVLYARAIGLQKPTNETHNKSS</sequence>
<evidence type="ECO:0000256" key="2">
    <source>
        <dbReference type="ARBA" id="ARBA00004229"/>
    </source>
</evidence>
<feature type="compositionally biased region" description="Low complexity" evidence="10">
    <location>
        <begin position="63"/>
        <end position="78"/>
    </location>
</feature>
<evidence type="ECO:0000313" key="14">
    <source>
        <dbReference type="Proteomes" id="UP001300502"/>
    </source>
</evidence>
<accession>A0AAV9I4L2</accession>